<proteinExistence type="predicted"/>
<reference evidence="3" key="1">
    <citation type="submission" date="2016-10" db="EMBL/GenBank/DDBJ databases">
        <authorList>
            <person name="Varghese N."/>
            <person name="Submissions S."/>
        </authorList>
    </citation>
    <scope>NUCLEOTIDE SEQUENCE [LARGE SCALE GENOMIC DNA]</scope>
    <source>
        <strain evidence="3">Jip14</strain>
    </source>
</reference>
<accession>A0A1H7UNK7</accession>
<keyword evidence="3" id="KW-1185">Reference proteome</keyword>
<dbReference type="AlphaFoldDB" id="A0A1H7UNK7"/>
<name>A0A1H7UNK7_9SPHI</name>
<gene>
    <name evidence="2" type="ORF">SAMN05421740_11910</name>
</gene>
<evidence type="ECO:0008006" key="4">
    <source>
        <dbReference type="Google" id="ProtNLM"/>
    </source>
</evidence>
<dbReference type="Proteomes" id="UP000198916">
    <property type="component" value="Unassembled WGS sequence"/>
</dbReference>
<feature type="chain" id="PRO_5011536801" description="Chaperone of endosialidase" evidence="1">
    <location>
        <begin position="30"/>
        <end position="322"/>
    </location>
</feature>
<dbReference type="STRING" id="332977.SAMN05421740_11910"/>
<organism evidence="2 3">
    <name type="scientific">Parapedobacter koreensis</name>
    <dbReference type="NCBI Taxonomy" id="332977"/>
    <lineage>
        <taxon>Bacteria</taxon>
        <taxon>Pseudomonadati</taxon>
        <taxon>Bacteroidota</taxon>
        <taxon>Sphingobacteriia</taxon>
        <taxon>Sphingobacteriales</taxon>
        <taxon>Sphingobacteriaceae</taxon>
        <taxon>Parapedobacter</taxon>
    </lineage>
</organism>
<evidence type="ECO:0000313" key="2">
    <source>
        <dbReference type="EMBL" id="SEL98369.1"/>
    </source>
</evidence>
<sequence length="322" mass="35449">MNSYHKMKKTPPLLTLIAFVLCLAGGADAQTTLHGNYKAVTITMDQNVPYAKTLILLHEMHNGSNIAINYAVGTIMAIRGSTNAYQRLNVADIRSSSAYNTTRASLASFDGDASSSTAVWALKTCMYNGKKYLALHVPYLAAQHSAGYHFVGWIKSTGETLKTVTYDINGVPQNQDVLTNIADYTPDMAENHLAGRLLVSGNVGIGTRNPQAKLAVNGNILAKEVKVKTDITVPDYVFDPEYELSPLAEVEAYVKEHRHLPEIPPARDIEKDGLDLAEMNLLLLKKVEELTLHIIQLAGKTDGLEGENRELRKLYEELKSHK</sequence>
<evidence type="ECO:0000256" key="1">
    <source>
        <dbReference type="SAM" id="SignalP"/>
    </source>
</evidence>
<feature type="signal peptide" evidence="1">
    <location>
        <begin position="1"/>
        <end position="29"/>
    </location>
</feature>
<dbReference type="EMBL" id="FNZR01000019">
    <property type="protein sequence ID" value="SEL98369.1"/>
    <property type="molecule type" value="Genomic_DNA"/>
</dbReference>
<protein>
    <recommendedName>
        <fullName evidence="4">Chaperone of endosialidase</fullName>
    </recommendedName>
</protein>
<keyword evidence="1" id="KW-0732">Signal</keyword>
<evidence type="ECO:0000313" key="3">
    <source>
        <dbReference type="Proteomes" id="UP000198916"/>
    </source>
</evidence>